<feature type="compositionally biased region" description="Pro residues" evidence="1">
    <location>
        <begin position="144"/>
        <end position="168"/>
    </location>
</feature>
<dbReference type="Proteomes" id="UP001560045">
    <property type="component" value="Unassembled WGS sequence"/>
</dbReference>
<evidence type="ECO:0000313" key="3">
    <source>
        <dbReference type="EMBL" id="MEX5718135.1"/>
    </source>
</evidence>
<comment type="caution">
    <text evidence="3">The sequence shown here is derived from an EMBL/GenBank/DDBJ whole genome shotgun (WGS) entry which is preliminary data.</text>
</comment>
<feature type="region of interest" description="Disordered" evidence="1">
    <location>
        <begin position="32"/>
        <end position="102"/>
    </location>
</feature>
<dbReference type="RefSeq" id="WP_369204684.1">
    <property type="nucleotide sequence ID" value="NZ_JBFNXQ010000015.1"/>
</dbReference>
<keyword evidence="4" id="KW-1185">Reference proteome</keyword>
<accession>A0ABV3XC43</accession>
<evidence type="ECO:0000256" key="2">
    <source>
        <dbReference type="SAM" id="Phobius"/>
    </source>
</evidence>
<dbReference type="EMBL" id="JBFNXQ010000015">
    <property type="protein sequence ID" value="MEX5718135.1"/>
    <property type="molecule type" value="Genomic_DNA"/>
</dbReference>
<organism evidence="3 4">
    <name type="scientific">Geodermatophilus maliterrae</name>
    <dbReference type="NCBI Taxonomy" id="3162531"/>
    <lineage>
        <taxon>Bacteria</taxon>
        <taxon>Bacillati</taxon>
        <taxon>Actinomycetota</taxon>
        <taxon>Actinomycetes</taxon>
        <taxon>Geodermatophilales</taxon>
        <taxon>Geodermatophilaceae</taxon>
        <taxon>Geodermatophilus</taxon>
    </lineage>
</organism>
<gene>
    <name evidence="3" type="ORF">ABQ292_07095</name>
</gene>
<protein>
    <submittedName>
        <fullName evidence="3">Uncharacterized protein</fullName>
    </submittedName>
</protein>
<evidence type="ECO:0000256" key="1">
    <source>
        <dbReference type="SAM" id="MobiDB-lite"/>
    </source>
</evidence>
<proteinExistence type="predicted"/>
<name>A0ABV3XC43_9ACTN</name>
<reference evidence="3 4" key="1">
    <citation type="submission" date="2024-06" db="EMBL/GenBank/DDBJ databases">
        <title>Draft genome sequence of Geodermatophilus badlandi, a novel member of the Geodermatophilaceae isolated from badland sedimentary rocks in the Red desert, Wyoming, USA.</title>
        <authorList>
            <person name="Ben Tekaya S."/>
            <person name="Nouioui I."/>
            <person name="Flores G.M."/>
            <person name="Shaal M.N."/>
            <person name="Bredoire F."/>
            <person name="Basile F."/>
            <person name="Van Diepen L."/>
            <person name="Ward N.L."/>
        </authorList>
    </citation>
    <scope>NUCLEOTIDE SEQUENCE [LARGE SCALE GENOMIC DNA]</scope>
    <source>
        <strain evidence="3 4">WL48A</strain>
    </source>
</reference>
<keyword evidence="2" id="KW-1133">Transmembrane helix</keyword>
<feature type="compositionally biased region" description="Pro residues" evidence="1">
    <location>
        <begin position="87"/>
        <end position="101"/>
    </location>
</feature>
<sequence>MDVPAPVAAWIVLGVALLALAVVVAGLVLTRPHRPEEDPGTDPAEPPSTAPGRPAGPHWAQDDLPGFAAAPPGTPPVPEDDEEAAAPGPPATAGPSLPDPAPRAVAGLTAAALALVAGLAGLSLTTRGGNPAGGQDPPAATATAPPPAPRAPAPPPAPPDLPAVPADPLPGEQGAGALAARSVPLGEDGVTARLTLDGLVLEQRAVGVTVTYPAVSVTVGGDGTALAHVRLPTWNCLGTTAPADPAAAGCTPTGVEYADLPTPALDVTRDGAALRLTGRFPTYTRANGTPPAYTGRVYPLTVTAAPAAFPRDGEAPAEGVLVLGTERAGTVGDRTVSRIRVSG</sequence>
<feature type="transmembrane region" description="Helical" evidence="2">
    <location>
        <begin position="7"/>
        <end position="29"/>
    </location>
</feature>
<feature type="region of interest" description="Disordered" evidence="1">
    <location>
        <begin position="127"/>
        <end position="174"/>
    </location>
</feature>
<keyword evidence="2" id="KW-0472">Membrane</keyword>
<keyword evidence="2" id="KW-0812">Transmembrane</keyword>
<evidence type="ECO:0000313" key="4">
    <source>
        <dbReference type="Proteomes" id="UP001560045"/>
    </source>
</evidence>